<feature type="transmembrane region" description="Helical" evidence="2">
    <location>
        <begin position="20"/>
        <end position="44"/>
    </location>
</feature>
<evidence type="ECO:0000256" key="2">
    <source>
        <dbReference type="SAM" id="Phobius"/>
    </source>
</evidence>
<evidence type="ECO:0000313" key="3">
    <source>
        <dbReference type="EMBL" id="GMF19210.1"/>
    </source>
</evidence>
<evidence type="ECO:0000313" key="4">
    <source>
        <dbReference type="Proteomes" id="UP001165121"/>
    </source>
</evidence>
<keyword evidence="2" id="KW-0472">Membrane</keyword>
<feature type="compositionally biased region" description="Basic and acidic residues" evidence="1">
    <location>
        <begin position="93"/>
        <end position="105"/>
    </location>
</feature>
<sequence length="105" mass="11963">MQADTASFRRGNGVHNKFRYFMPLVAKVSALTFCASYGCTLVTIQHYKAQIRRGEFVQDEQQNSPSFVERLEQTMNDIEDASALPKAKQLKRPTTEKKARMESST</sequence>
<comment type="caution">
    <text evidence="3">The sequence shown here is derived from an EMBL/GenBank/DDBJ whole genome shotgun (WGS) entry which is preliminary data.</text>
</comment>
<accession>A0A9W6WVM2</accession>
<keyword evidence="2" id="KW-1133">Transmembrane helix</keyword>
<dbReference type="Proteomes" id="UP001165121">
    <property type="component" value="Unassembled WGS sequence"/>
</dbReference>
<reference evidence="3" key="1">
    <citation type="submission" date="2023-04" db="EMBL/GenBank/DDBJ databases">
        <title>Phytophthora fragariaefolia NBRC 109709.</title>
        <authorList>
            <person name="Ichikawa N."/>
            <person name="Sato H."/>
            <person name="Tonouchi N."/>
        </authorList>
    </citation>
    <scope>NUCLEOTIDE SEQUENCE</scope>
    <source>
        <strain evidence="3">NBRC 109709</strain>
    </source>
</reference>
<evidence type="ECO:0000256" key="1">
    <source>
        <dbReference type="SAM" id="MobiDB-lite"/>
    </source>
</evidence>
<feature type="region of interest" description="Disordered" evidence="1">
    <location>
        <begin position="79"/>
        <end position="105"/>
    </location>
</feature>
<protein>
    <submittedName>
        <fullName evidence="3">Unnamed protein product</fullName>
    </submittedName>
</protein>
<organism evidence="3 4">
    <name type="scientific">Phytophthora fragariaefolia</name>
    <dbReference type="NCBI Taxonomy" id="1490495"/>
    <lineage>
        <taxon>Eukaryota</taxon>
        <taxon>Sar</taxon>
        <taxon>Stramenopiles</taxon>
        <taxon>Oomycota</taxon>
        <taxon>Peronosporomycetes</taxon>
        <taxon>Peronosporales</taxon>
        <taxon>Peronosporaceae</taxon>
        <taxon>Phytophthora</taxon>
    </lineage>
</organism>
<dbReference type="OrthoDB" id="110112at2759"/>
<name>A0A9W6WVM2_9STRA</name>
<proteinExistence type="predicted"/>
<keyword evidence="4" id="KW-1185">Reference proteome</keyword>
<dbReference type="EMBL" id="BSXT01000149">
    <property type="protein sequence ID" value="GMF19210.1"/>
    <property type="molecule type" value="Genomic_DNA"/>
</dbReference>
<keyword evidence="2" id="KW-0812">Transmembrane</keyword>
<gene>
    <name evidence="3" type="ORF">Pfra01_000193200</name>
</gene>
<dbReference type="AlphaFoldDB" id="A0A9W6WVM2"/>